<dbReference type="RefSeq" id="WP_382390699.1">
    <property type="nucleotide sequence ID" value="NZ_JBHTCQ010000001.1"/>
</dbReference>
<dbReference type="Pfam" id="PF21082">
    <property type="entry name" value="MS_channel_3rd"/>
    <property type="match status" value="1"/>
</dbReference>
<comment type="caution">
    <text evidence="11">The sequence shown here is derived from an EMBL/GenBank/DDBJ whole genome shotgun (WGS) entry which is preliminary data.</text>
</comment>
<dbReference type="SUPFAM" id="SSF82689">
    <property type="entry name" value="Mechanosensitive channel protein MscS (YggB), C-terminal domain"/>
    <property type="match status" value="1"/>
</dbReference>
<feature type="transmembrane region" description="Helical" evidence="7">
    <location>
        <begin position="121"/>
        <end position="143"/>
    </location>
</feature>
<dbReference type="InterPro" id="IPR011066">
    <property type="entry name" value="MscS_channel_C_sf"/>
</dbReference>
<evidence type="ECO:0000256" key="4">
    <source>
        <dbReference type="ARBA" id="ARBA00022692"/>
    </source>
</evidence>
<feature type="transmembrane region" description="Helical" evidence="7">
    <location>
        <begin position="92"/>
        <end position="115"/>
    </location>
</feature>
<evidence type="ECO:0000256" key="2">
    <source>
        <dbReference type="ARBA" id="ARBA00008017"/>
    </source>
</evidence>
<feature type="transmembrane region" description="Helical" evidence="7">
    <location>
        <begin position="22"/>
        <end position="43"/>
    </location>
</feature>
<dbReference type="Gene3D" id="1.10.287.1260">
    <property type="match status" value="1"/>
</dbReference>
<keyword evidence="4 7" id="KW-0812">Transmembrane</keyword>
<organism evidence="11 12">
    <name type="scientific">Georgenia alba</name>
    <dbReference type="NCBI Taxonomy" id="2233858"/>
    <lineage>
        <taxon>Bacteria</taxon>
        <taxon>Bacillati</taxon>
        <taxon>Actinomycetota</taxon>
        <taxon>Actinomycetes</taxon>
        <taxon>Micrococcales</taxon>
        <taxon>Bogoriellaceae</taxon>
        <taxon>Georgenia</taxon>
    </lineage>
</organism>
<comment type="similarity">
    <text evidence="2">Belongs to the MscS (TC 1.A.23) family.</text>
</comment>
<keyword evidence="5 7" id="KW-1133">Transmembrane helix</keyword>
<dbReference type="InterPro" id="IPR010920">
    <property type="entry name" value="LSM_dom_sf"/>
</dbReference>
<evidence type="ECO:0000259" key="8">
    <source>
        <dbReference type="Pfam" id="PF00924"/>
    </source>
</evidence>
<feature type="domain" description="Mechanosensitive ion channel MscS" evidence="8">
    <location>
        <begin position="142"/>
        <end position="205"/>
    </location>
</feature>
<evidence type="ECO:0000256" key="3">
    <source>
        <dbReference type="ARBA" id="ARBA00022475"/>
    </source>
</evidence>
<evidence type="ECO:0000313" key="12">
    <source>
        <dbReference type="Proteomes" id="UP001596455"/>
    </source>
</evidence>
<evidence type="ECO:0000313" key="11">
    <source>
        <dbReference type="EMBL" id="MFC7403849.1"/>
    </source>
</evidence>
<dbReference type="Gene3D" id="2.30.30.60">
    <property type="match status" value="1"/>
</dbReference>
<dbReference type="Pfam" id="PF00924">
    <property type="entry name" value="MS_channel_2nd"/>
    <property type="match status" value="1"/>
</dbReference>
<evidence type="ECO:0000256" key="1">
    <source>
        <dbReference type="ARBA" id="ARBA00004651"/>
    </source>
</evidence>
<keyword evidence="12" id="KW-1185">Reference proteome</keyword>
<dbReference type="Gene3D" id="3.30.70.100">
    <property type="match status" value="1"/>
</dbReference>
<proteinExistence type="inferred from homology"/>
<dbReference type="SUPFAM" id="SSF82861">
    <property type="entry name" value="Mechanosensitive channel protein MscS (YggB), transmembrane region"/>
    <property type="match status" value="1"/>
</dbReference>
<sequence length="315" mass="34118">MSGIFTQAGPVVEWFTSRTGDMFSALINVVVIILVALLARGVLGRVIVRMVDNIVRSHRKLDRARFNASRLVMRASGDEAARQKRQEQRAQTIGSVLRSIASFVIFGVAFLMVLSEFGINLGPVLASAGVLGLAIGFGAQSLVQDFLSGLFLMSEDQFGVGDSVDVGDAIGTVEAMTMRITKIRDLNGNLWYVRNGEILRVCNMSQDWSRALIEIPLDYSVNVPQATEVMENSLEEFATESEHGTDLLEKPVLAGVVGIGNGAVTMRVMIKTKPGAQFAVERAVRAHLKDRFDKEGIRIAIPVLPTIDGGAAKQG</sequence>
<accession>A0ABW2Q2X7</accession>
<keyword evidence="6 7" id="KW-0472">Membrane</keyword>
<dbReference type="Proteomes" id="UP001596455">
    <property type="component" value="Unassembled WGS sequence"/>
</dbReference>
<evidence type="ECO:0000256" key="6">
    <source>
        <dbReference type="ARBA" id="ARBA00023136"/>
    </source>
</evidence>
<evidence type="ECO:0000256" key="7">
    <source>
        <dbReference type="SAM" id="Phobius"/>
    </source>
</evidence>
<dbReference type="InterPro" id="IPR049278">
    <property type="entry name" value="MS_channel_C"/>
</dbReference>
<dbReference type="EMBL" id="JBHTCQ010000001">
    <property type="protein sequence ID" value="MFC7403849.1"/>
    <property type="molecule type" value="Genomic_DNA"/>
</dbReference>
<protein>
    <submittedName>
        <fullName evidence="11">Mechanosensitive ion channel family protein</fullName>
    </submittedName>
</protein>
<name>A0ABW2Q2X7_9MICO</name>
<dbReference type="PANTHER" id="PTHR30460:SF0">
    <property type="entry name" value="MODERATE CONDUCTANCE MECHANOSENSITIVE CHANNEL YBIO"/>
    <property type="match status" value="1"/>
</dbReference>
<dbReference type="InterPro" id="IPR011014">
    <property type="entry name" value="MscS_channel_TM-2"/>
</dbReference>
<dbReference type="InterPro" id="IPR023408">
    <property type="entry name" value="MscS_beta-dom_sf"/>
</dbReference>
<dbReference type="InterPro" id="IPR045276">
    <property type="entry name" value="YbiO_bact"/>
</dbReference>
<dbReference type="InterPro" id="IPR049142">
    <property type="entry name" value="MS_channel_1st"/>
</dbReference>
<feature type="domain" description="Mechanosensitive ion channel MscS C-terminal" evidence="9">
    <location>
        <begin position="213"/>
        <end position="299"/>
    </location>
</feature>
<comment type="subcellular location">
    <subcellularLocation>
        <location evidence="1">Cell membrane</location>
        <topology evidence="1">Multi-pass membrane protein</topology>
    </subcellularLocation>
</comment>
<evidence type="ECO:0000259" key="10">
    <source>
        <dbReference type="Pfam" id="PF21088"/>
    </source>
</evidence>
<keyword evidence="3" id="KW-1003">Cell membrane</keyword>
<gene>
    <name evidence="11" type="ORF">ACFQQL_01905</name>
</gene>
<dbReference type="PANTHER" id="PTHR30460">
    <property type="entry name" value="MODERATE CONDUCTANCE MECHANOSENSITIVE CHANNEL YBIO"/>
    <property type="match status" value="1"/>
</dbReference>
<reference evidence="12" key="1">
    <citation type="journal article" date="2019" name="Int. J. Syst. Evol. Microbiol.">
        <title>The Global Catalogue of Microorganisms (GCM) 10K type strain sequencing project: providing services to taxonomists for standard genome sequencing and annotation.</title>
        <authorList>
            <consortium name="The Broad Institute Genomics Platform"/>
            <consortium name="The Broad Institute Genome Sequencing Center for Infectious Disease"/>
            <person name="Wu L."/>
            <person name="Ma J."/>
        </authorList>
    </citation>
    <scope>NUCLEOTIDE SEQUENCE [LARGE SCALE GENOMIC DNA]</scope>
    <source>
        <strain evidence="12">JCM 1490</strain>
    </source>
</reference>
<evidence type="ECO:0000259" key="9">
    <source>
        <dbReference type="Pfam" id="PF21082"/>
    </source>
</evidence>
<dbReference type="InterPro" id="IPR006685">
    <property type="entry name" value="MscS_channel_2nd"/>
</dbReference>
<dbReference type="Pfam" id="PF21088">
    <property type="entry name" value="MS_channel_1st"/>
    <property type="match status" value="1"/>
</dbReference>
<dbReference type="SUPFAM" id="SSF50182">
    <property type="entry name" value="Sm-like ribonucleoproteins"/>
    <property type="match status" value="1"/>
</dbReference>
<evidence type="ECO:0000256" key="5">
    <source>
        <dbReference type="ARBA" id="ARBA00022989"/>
    </source>
</evidence>
<feature type="domain" description="Mechanosensitive ion channel transmembrane helices 2/3" evidence="10">
    <location>
        <begin position="100"/>
        <end position="140"/>
    </location>
</feature>